<proteinExistence type="predicted"/>
<reference evidence="1" key="1">
    <citation type="submission" date="2021-04" db="EMBL/GenBank/DDBJ databases">
        <title>Genome based classification of Actinospica acidithermotolerans sp. nov., an actinobacterium isolated from an Indonesian hot spring.</title>
        <authorList>
            <person name="Kusuma A.B."/>
            <person name="Putra K.E."/>
            <person name="Nafisah S."/>
            <person name="Loh J."/>
            <person name="Nouioui I."/>
            <person name="Goodfellow M."/>
        </authorList>
    </citation>
    <scope>NUCLEOTIDE SEQUENCE</scope>
    <source>
        <strain evidence="1">CSCA 57</strain>
    </source>
</reference>
<dbReference type="Proteomes" id="UP000675781">
    <property type="component" value="Unassembled WGS sequence"/>
</dbReference>
<dbReference type="EMBL" id="JAGSOG010000133">
    <property type="protein sequence ID" value="MBR7836260.1"/>
    <property type="molecule type" value="Genomic_DNA"/>
</dbReference>
<evidence type="ECO:0000313" key="2">
    <source>
        <dbReference type="Proteomes" id="UP000675781"/>
    </source>
</evidence>
<accession>A0A941ERQ5</accession>
<dbReference type="RefSeq" id="WP_212530741.1">
    <property type="nucleotide sequence ID" value="NZ_JAGSOG010000133.1"/>
</dbReference>
<name>A0A941ERQ5_9ACTN</name>
<comment type="caution">
    <text evidence="1">The sequence shown here is derived from an EMBL/GenBank/DDBJ whole genome shotgun (WGS) entry which is preliminary data.</text>
</comment>
<gene>
    <name evidence="1" type="ORF">KDL01_23485</name>
</gene>
<sequence>MQRRTRRLVELAAAAAVCLAIGLTTWLVHGYLNDASYMEPDDGASGTIANICTVGEVLYFGYPLSPTHSLHITGAELVGVPDTFTVEGIYAVNADNGKYPVLVGGTQVNWEQMGYSTAHLYPVTAINLADGKWDGWWLGRGAERRRDSFRLCKISVGDRPGRIPVGIRPGRLSITCSGTARTRRG</sequence>
<organism evidence="1 2">
    <name type="scientific">Actinospica durhamensis</name>
    <dbReference type="NCBI Taxonomy" id="1508375"/>
    <lineage>
        <taxon>Bacteria</taxon>
        <taxon>Bacillati</taxon>
        <taxon>Actinomycetota</taxon>
        <taxon>Actinomycetes</taxon>
        <taxon>Catenulisporales</taxon>
        <taxon>Actinospicaceae</taxon>
        <taxon>Actinospica</taxon>
    </lineage>
</organism>
<dbReference type="AlphaFoldDB" id="A0A941ERQ5"/>
<protein>
    <submittedName>
        <fullName evidence="1">Uncharacterized protein</fullName>
    </submittedName>
</protein>
<keyword evidence="2" id="KW-1185">Reference proteome</keyword>
<evidence type="ECO:0000313" key="1">
    <source>
        <dbReference type="EMBL" id="MBR7836260.1"/>
    </source>
</evidence>